<feature type="compositionally biased region" description="Basic residues" evidence="1">
    <location>
        <begin position="190"/>
        <end position="207"/>
    </location>
</feature>
<dbReference type="AlphaFoldDB" id="A0A8H7NPV4"/>
<gene>
    <name evidence="2" type="ORF">IM811_001387</name>
</gene>
<dbReference type="InterPro" id="IPR052935">
    <property type="entry name" value="Mg2+_PAP"/>
</dbReference>
<protein>
    <submittedName>
        <fullName evidence="2">Uncharacterized protein</fullName>
    </submittedName>
</protein>
<dbReference type="GO" id="GO:0030479">
    <property type="term" value="C:actin cortical patch"/>
    <property type="evidence" value="ECO:0007669"/>
    <property type="project" value="TreeGrafter"/>
</dbReference>
<evidence type="ECO:0000256" key="1">
    <source>
        <dbReference type="SAM" id="MobiDB-lite"/>
    </source>
</evidence>
<proteinExistence type="predicted"/>
<dbReference type="PANTHER" id="PTHR28208">
    <property type="entry name" value="PHOSPHATIDATE PHOSPHATASE APP1"/>
    <property type="match status" value="1"/>
</dbReference>
<evidence type="ECO:0000313" key="3">
    <source>
        <dbReference type="Proteomes" id="UP000616885"/>
    </source>
</evidence>
<dbReference type="Proteomes" id="UP000616885">
    <property type="component" value="Unassembled WGS sequence"/>
</dbReference>
<name>A0A8H7NPV4_BIOOC</name>
<accession>A0A8H7NPV4</accession>
<sequence>MSTTGGPSMGYGAAGDSQVNPGDRGYRRMKIAAMAGTLYRSGQQAVTGIRDQYAQTRTGGDGTSDTNSIPHIPSAFPDVDIVTREGQQMMVFPSYAKNHIKKDWSRITAQQAQTQTAGLSEEDYWRQEWERNEDKRAIVDVDVRGWVYSPLVGPLTRRNRMLLGLARQLSGITAPRGYRPATMRQAGSLKLKKSRNGLRGRQPRLSE</sequence>
<dbReference type="PANTHER" id="PTHR28208:SF3">
    <property type="entry name" value="PHOSPHATIDATE PHOSPHATASE APP1"/>
    <property type="match status" value="1"/>
</dbReference>
<comment type="caution">
    <text evidence="2">The sequence shown here is derived from an EMBL/GenBank/DDBJ whole genome shotgun (WGS) entry which is preliminary data.</text>
</comment>
<reference evidence="2" key="1">
    <citation type="submission" date="2020-10" db="EMBL/GenBank/DDBJ databases">
        <title>High-Quality Genome Resource of Clonostachys rosea strain S41 by Oxford Nanopore Long-Read Sequencing.</title>
        <authorList>
            <person name="Wang H."/>
        </authorList>
    </citation>
    <scope>NUCLEOTIDE SEQUENCE</scope>
    <source>
        <strain evidence="2">S41</strain>
    </source>
</reference>
<organism evidence="2 3">
    <name type="scientific">Bionectria ochroleuca</name>
    <name type="common">Gliocladium roseum</name>
    <dbReference type="NCBI Taxonomy" id="29856"/>
    <lineage>
        <taxon>Eukaryota</taxon>
        <taxon>Fungi</taxon>
        <taxon>Dikarya</taxon>
        <taxon>Ascomycota</taxon>
        <taxon>Pezizomycotina</taxon>
        <taxon>Sordariomycetes</taxon>
        <taxon>Hypocreomycetidae</taxon>
        <taxon>Hypocreales</taxon>
        <taxon>Bionectriaceae</taxon>
        <taxon>Clonostachys</taxon>
    </lineage>
</organism>
<feature type="region of interest" description="Disordered" evidence="1">
    <location>
        <begin position="1"/>
        <end position="22"/>
    </location>
</feature>
<evidence type="ECO:0000313" key="2">
    <source>
        <dbReference type="EMBL" id="KAF9759693.1"/>
    </source>
</evidence>
<feature type="region of interest" description="Disordered" evidence="1">
    <location>
        <begin position="186"/>
        <end position="207"/>
    </location>
</feature>
<dbReference type="GO" id="GO:0008195">
    <property type="term" value="F:phosphatidate phosphatase activity"/>
    <property type="evidence" value="ECO:0007669"/>
    <property type="project" value="TreeGrafter"/>
</dbReference>
<dbReference type="EMBL" id="JADCTT010000001">
    <property type="protein sequence ID" value="KAF9759693.1"/>
    <property type="molecule type" value="Genomic_DNA"/>
</dbReference>